<organism evidence="2 3">
    <name type="scientific">Colletotrichum scovillei</name>
    <dbReference type="NCBI Taxonomy" id="1209932"/>
    <lineage>
        <taxon>Eukaryota</taxon>
        <taxon>Fungi</taxon>
        <taxon>Dikarya</taxon>
        <taxon>Ascomycota</taxon>
        <taxon>Pezizomycotina</taxon>
        <taxon>Sordariomycetes</taxon>
        <taxon>Hypocreomycetidae</taxon>
        <taxon>Glomerellales</taxon>
        <taxon>Glomerellaceae</taxon>
        <taxon>Colletotrichum</taxon>
        <taxon>Colletotrichum acutatum species complex</taxon>
    </lineage>
</organism>
<dbReference type="AlphaFoldDB" id="A0A9P7RGS5"/>
<protein>
    <submittedName>
        <fullName evidence="2">Uncharacterized protein</fullName>
    </submittedName>
</protein>
<sequence length="53" mass="5846">MATIDNKFPCSKETPRNTEQSRAFAQEGLIAALGRQGRDLVAESSWKCQACDD</sequence>
<proteinExistence type="predicted"/>
<keyword evidence="3" id="KW-1185">Reference proteome</keyword>
<evidence type="ECO:0000313" key="3">
    <source>
        <dbReference type="Proteomes" id="UP000699042"/>
    </source>
</evidence>
<accession>A0A9P7RGS5</accession>
<reference evidence="2" key="1">
    <citation type="submission" date="2021-05" db="EMBL/GenBank/DDBJ databases">
        <title>Comparative genomics of three Colletotrichum scovillei strains and genetic complementation revealed genes involved fungal growth and virulence on chili pepper.</title>
        <authorList>
            <person name="Hsieh D.-K."/>
            <person name="Chuang S.-C."/>
            <person name="Chen C.-Y."/>
            <person name="Chao Y.-T."/>
            <person name="Lu M.-Y.J."/>
            <person name="Lee M.-H."/>
            <person name="Shih M.-C."/>
        </authorList>
    </citation>
    <scope>NUCLEOTIDE SEQUENCE</scope>
    <source>
        <strain evidence="2">Coll-153</strain>
    </source>
</reference>
<feature type="region of interest" description="Disordered" evidence="1">
    <location>
        <begin position="1"/>
        <end position="21"/>
    </location>
</feature>
<evidence type="ECO:0000256" key="1">
    <source>
        <dbReference type="SAM" id="MobiDB-lite"/>
    </source>
</evidence>
<name>A0A9P7RGS5_9PEZI</name>
<dbReference type="Proteomes" id="UP000699042">
    <property type="component" value="Unassembled WGS sequence"/>
</dbReference>
<dbReference type="EMBL" id="JAESDN010000001">
    <property type="protein sequence ID" value="KAG7057951.1"/>
    <property type="molecule type" value="Genomic_DNA"/>
</dbReference>
<evidence type="ECO:0000313" key="2">
    <source>
        <dbReference type="EMBL" id="KAG7057951.1"/>
    </source>
</evidence>
<comment type="caution">
    <text evidence="2">The sequence shown here is derived from an EMBL/GenBank/DDBJ whole genome shotgun (WGS) entry which is preliminary data.</text>
</comment>
<gene>
    <name evidence="2" type="ORF">JMJ77_005332</name>
</gene>